<dbReference type="AlphaFoldDB" id="A0A2S7K200"/>
<evidence type="ECO:0000313" key="2">
    <source>
        <dbReference type="EMBL" id="PQA86516.1"/>
    </source>
</evidence>
<evidence type="ECO:0000313" key="3">
    <source>
        <dbReference type="Proteomes" id="UP000239504"/>
    </source>
</evidence>
<dbReference type="RefSeq" id="WP_104831728.1">
    <property type="nucleotide sequence ID" value="NZ_PJCH01000015.1"/>
</dbReference>
<dbReference type="Proteomes" id="UP000239504">
    <property type="component" value="Unassembled WGS sequence"/>
</dbReference>
<dbReference type="OrthoDB" id="8480494at2"/>
<comment type="caution">
    <text evidence="2">The sequence shown here is derived from an EMBL/GenBank/DDBJ whole genome shotgun (WGS) entry which is preliminary data.</text>
</comment>
<evidence type="ECO:0000256" key="1">
    <source>
        <dbReference type="PROSITE-ProRule" id="PRU00339"/>
    </source>
</evidence>
<dbReference type="Gene3D" id="1.25.40.10">
    <property type="entry name" value="Tetratricopeptide repeat domain"/>
    <property type="match status" value="1"/>
</dbReference>
<name>A0A2S7K200_9PROT</name>
<feature type="repeat" description="TPR" evidence="1">
    <location>
        <begin position="176"/>
        <end position="209"/>
    </location>
</feature>
<gene>
    <name evidence="2" type="ORF">CW354_19525</name>
</gene>
<dbReference type="InterPro" id="IPR011990">
    <property type="entry name" value="TPR-like_helical_dom_sf"/>
</dbReference>
<proteinExistence type="predicted"/>
<reference evidence="2 3" key="1">
    <citation type="submission" date="2017-12" db="EMBL/GenBank/DDBJ databases">
        <authorList>
            <person name="Hurst M.R.H."/>
        </authorList>
    </citation>
    <scope>NUCLEOTIDE SEQUENCE [LARGE SCALE GENOMIC DNA]</scope>
    <source>
        <strain evidence="2 3">SY-3-19</strain>
    </source>
</reference>
<keyword evidence="1" id="KW-0802">TPR repeat</keyword>
<dbReference type="SUPFAM" id="SSF48452">
    <property type="entry name" value="TPR-like"/>
    <property type="match status" value="1"/>
</dbReference>
<keyword evidence="3" id="KW-1185">Reference proteome</keyword>
<dbReference type="InterPro" id="IPR019734">
    <property type="entry name" value="TPR_rpt"/>
</dbReference>
<dbReference type="PROSITE" id="PS50005">
    <property type="entry name" value="TPR"/>
    <property type="match status" value="1"/>
</dbReference>
<sequence length="236" mass="25243">MLLSFLAAVMAAQSAGQPSVSQAPAPSSSAASAQERLDPRYVDCVEFLKADLELGRIAAQQWVDEGGGAPARHCLAIADLEAGFPKLAALRLEEIAQRKDAGDDYVRARLYSQAAEAWLEAEETGHAEAALEKALALVPDSAELHLTAGKVYAAQERWQDAIEAITAAEEGGFASAETYVIRGRARYVLGAYERAADDVVAALSIDPVNVDALVLRGDLARRGMTIDVYYDPPEKK</sequence>
<accession>A0A2S7K200</accession>
<organism evidence="2 3">
    <name type="scientific">Hyphococcus luteus</name>
    <dbReference type="NCBI Taxonomy" id="2058213"/>
    <lineage>
        <taxon>Bacteria</taxon>
        <taxon>Pseudomonadati</taxon>
        <taxon>Pseudomonadota</taxon>
        <taxon>Alphaproteobacteria</taxon>
        <taxon>Parvularculales</taxon>
        <taxon>Parvularculaceae</taxon>
        <taxon>Hyphococcus</taxon>
    </lineage>
</organism>
<dbReference type="EMBL" id="PJCH01000015">
    <property type="protein sequence ID" value="PQA86516.1"/>
    <property type="molecule type" value="Genomic_DNA"/>
</dbReference>
<protein>
    <submittedName>
        <fullName evidence="2">Uncharacterized protein</fullName>
    </submittedName>
</protein>
<dbReference type="SMART" id="SM00028">
    <property type="entry name" value="TPR"/>
    <property type="match status" value="2"/>
</dbReference>